<feature type="transmembrane region" description="Helical" evidence="1">
    <location>
        <begin position="28"/>
        <end position="48"/>
    </location>
</feature>
<dbReference type="PANTHER" id="PTHR22911:SF103">
    <property type="entry name" value="BLR2811 PROTEIN"/>
    <property type="match status" value="1"/>
</dbReference>
<proteinExistence type="predicted"/>
<reference evidence="3 4" key="1">
    <citation type="submission" date="2019-12" db="EMBL/GenBank/DDBJ databases">
        <authorList>
            <person name="Li M."/>
        </authorList>
    </citation>
    <scope>NUCLEOTIDE SEQUENCE [LARGE SCALE GENOMIC DNA]</scope>
    <source>
        <strain evidence="3 4">GBMRC 2046</strain>
    </source>
</reference>
<accession>A0A7X3LSJ3</accession>
<feature type="transmembrane region" description="Helical" evidence="1">
    <location>
        <begin position="166"/>
        <end position="190"/>
    </location>
</feature>
<dbReference type="AlphaFoldDB" id="A0A7X3LSJ3"/>
<keyword evidence="1" id="KW-1133">Transmembrane helix</keyword>
<feature type="transmembrane region" description="Helical" evidence="1">
    <location>
        <begin position="110"/>
        <end position="127"/>
    </location>
</feature>
<keyword evidence="1" id="KW-0812">Transmembrane</keyword>
<dbReference type="EMBL" id="WUMV01000002">
    <property type="protein sequence ID" value="MXN64332.1"/>
    <property type="molecule type" value="Genomic_DNA"/>
</dbReference>
<dbReference type="Proteomes" id="UP000433101">
    <property type="component" value="Unassembled WGS sequence"/>
</dbReference>
<keyword evidence="4" id="KW-1185">Reference proteome</keyword>
<organism evidence="3 4">
    <name type="scientific">Stappia sediminis</name>
    <dbReference type="NCBI Taxonomy" id="2692190"/>
    <lineage>
        <taxon>Bacteria</taxon>
        <taxon>Pseudomonadati</taxon>
        <taxon>Pseudomonadota</taxon>
        <taxon>Alphaproteobacteria</taxon>
        <taxon>Hyphomicrobiales</taxon>
        <taxon>Stappiaceae</taxon>
        <taxon>Stappia</taxon>
    </lineage>
</organism>
<feature type="transmembrane region" description="Helical" evidence="1">
    <location>
        <begin position="224"/>
        <end position="244"/>
    </location>
</feature>
<evidence type="ECO:0000256" key="1">
    <source>
        <dbReference type="SAM" id="Phobius"/>
    </source>
</evidence>
<protein>
    <submittedName>
        <fullName evidence="3">EamA family transporter</fullName>
    </submittedName>
</protein>
<feature type="transmembrane region" description="Helical" evidence="1">
    <location>
        <begin position="196"/>
        <end position="217"/>
    </location>
</feature>
<feature type="transmembrane region" description="Helical" evidence="1">
    <location>
        <begin position="133"/>
        <end position="154"/>
    </location>
</feature>
<dbReference type="Pfam" id="PF00892">
    <property type="entry name" value="EamA"/>
    <property type="match status" value="2"/>
</dbReference>
<sequence length="289" mass="31172">MAGGMFLFSAVDTQAKFLTETLHPLQIVWVRQLGLLLGVIVLLAVRGLPVLKTKNPVLQISRGVLAASSATLFIVAVRYVPLADAVAVSFVAPFIVTLFGALILREPVGIRRWSAVTIGFIGTLIVIRPGMGVIHPAVLLVIVAATLFAFRQILSRVLSGADRTSTTVAYTAIAGSTVLTVPLPFVWTWPQTNLEIALLCGIAVLAALAEFLVIKALEVAQAVVVAPVQYTLLLWSTMYGYLVFHHLPDFWTWVGALVIVATGLYTLHRERVTARAVRKAIAAQDGKNE</sequence>
<evidence type="ECO:0000313" key="4">
    <source>
        <dbReference type="Proteomes" id="UP000433101"/>
    </source>
</evidence>
<gene>
    <name evidence="3" type="ORF">GR183_05405</name>
</gene>
<feature type="transmembrane region" description="Helical" evidence="1">
    <location>
        <begin position="250"/>
        <end position="268"/>
    </location>
</feature>
<feature type="domain" description="EamA" evidence="2">
    <location>
        <begin position="137"/>
        <end position="261"/>
    </location>
</feature>
<dbReference type="InterPro" id="IPR000620">
    <property type="entry name" value="EamA_dom"/>
</dbReference>
<dbReference type="SUPFAM" id="SSF103481">
    <property type="entry name" value="Multidrug resistance efflux transporter EmrE"/>
    <property type="match status" value="2"/>
</dbReference>
<feature type="domain" description="EamA" evidence="2">
    <location>
        <begin position="3"/>
        <end position="127"/>
    </location>
</feature>
<name>A0A7X3LSJ3_9HYPH</name>
<comment type="caution">
    <text evidence="3">The sequence shown here is derived from an EMBL/GenBank/DDBJ whole genome shotgun (WGS) entry which is preliminary data.</text>
</comment>
<evidence type="ECO:0000259" key="2">
    <source>
        <dbReference type="Pfam" id="PF00892"/>
    </source>
</evidence>
<evidence type="ECO:0000313" key="3">
    <source>
        <dbReference type="EMBL" id="MXN64332.1"/>
    </source>
</evidence>
<feature type="transmembrane region" description="Helical" evidence="1">
    <location>
        <begin position="60"/>
        <end position="79"/>
    </location>
</feature>
<dbReference type="GO" id="GO:0016020">
    <property type="term" value="C:membrane"/>
    <property type="evidence" value="ECO:0007669"/>
    <property type="project" value="InterPro"/>
</dbReference>
<dbReference type="InterPro" id="IPR037185">
    <property type="entry name" value="EmrE-like"/>
</dbReference>
<feature type="transmembrane region" description="Helical" evidence="1">
    <location>
        <begin position="85"/>
        <end position="103"/>
    </location>
</feature>
<keyword evidence="1" id="KW-0472">Membrane</keyword>
<dbReference type="PANTHER" id="PTHR22911">
    <property type="entry name" value="ACYL-MALONYL CONDENSING ENZYME-RELATED"/>
    <property type="match status" value="1"/>
</dbReference>